<dbReference type="OrthoDB" id="4307011at2"/>
<evidence type="ECO:0000256" key="1">
    <source>
        <dbReference type="ARBA" id="ARBA00023015"/>
    </source>
</evidence>
<dbReference type="GO" id="GO:0003700">
    <property type="term" value="F:DNA-binding transcription factor activity"/>
    <property type="evidence" value="ECO:0007669"/>
    <property type="project" value="InterPro"/>
</dbReference>
<feature type="region of interest" description="Disordered" evidence="4">
    <location>
        <begin position="1"/>
        <end position="37"/>
    </location>
</feature>
<dbReference type="PANTHER" id="PTHR38445">
    <property type="entry name" value="HTH-TYPE TRANSCRIPTIONAL REPRESSOR YTRA"/>
    <property type="match status" value="1"/>
</dbReference>
<name>A0A3D9LCX5_9MICC</name>
<dbReference type="Gene3D" id="1.10.10.10">
    <property type="entry name" value="Winged helix-like DNA-binding domain superfamily/Winged helix DNA-binding domain"/>
    <property type="match status" value="1"/>
</dbReference>
<evidence type="ECO:0000256" key="2">
    <source>
        <dbReference type="ARBA" id="ARBA00023125"/>
    </source>
</evidence>
<dbReference type="RefSeq" id="WP_115931223.1">
    <property type="nucleotide sequence ID" value="NZ_QREH01000001.1"/>
</dbReference>
<dbReference type="Proteomes" id="UP000256727">
    <property type="component" value="Unassembled WGS sequence"/>
</dbReference>
<evidence type="ECO:0000259" key="5">
    <source>
        <dbReference type="PROSITE" id="PS50949"/>
    </source>
</evidence>
<evidence type="ECO:0000313" key="7">
    <source>
        <dbReference type="Proteomes" id="UP000256727"/>
    </source>
</evidence>
<dbReference type="InterPro" id="IPR000524">
    <property type="entry name" value="Tscrpt_reg_HTH_GntR"/>
</dbReference>
<dbReference type="PANTHER" id="PTHR38445:SF9">
    <property type="entry name" value="HTH-TYPE TRANSCRIPTIONAL REPRESSOR YTRA"/>
    <property type="match status" value="1"/>
</dbReference>
<dbReference type="EMBL" id="QREH01000001">
    <property type="protein sequence ID" value="REE03033.1"/>
    <property type="molecule type" value="Genomic_DNA"/>
</dbReference>
<keyword evidence="3" id="KW-0804">Transcription</keyword>
<dbReference type="PROSITE" id="PS50949">
    <property type="entry name" value="HTH_GNTR"/>
    <property type="match status" value="1"/>
</dbReference>
<feature type="compositionally biased region" description="Basic and acidic residues" evidence="4">
    <location>
        <begin position="12"/>
        <end position="21"/>
    </location>
</feature>
<evidence type="ECO:0000256" key="3">
    <source>
        <dbReference type="ARBA" id="ARBA00023163"/>
    </source>
</evidence>
<accession>A0A3D9LCX5</accession>
<dbReference type="InterPro" id="IPR036390">
    <property type="entry name" value="WH_DNA-bd_sf"/>
</dbReference>
<keyword evidence="1" id="KW-0805">Transcription regulation</keyword>
<evidence type="ECO:0000256" key="4">
    <source>
        <dbReference type="SAM" id="MobiDB-lite"/>
    </source>
</evidence>
<dbReference type="Pfam" id="PF00392">
    <property type="entry name" value="GntR"/>
    <property type="match status" value="1"/>
</dbReference>
<dbReference type="AlphaFoldDB" id="A0A3D9LCX5"/>
<proteinExistence type="predicted"/>
<gene>
    <name evidence="6" type="ORF">C8E99_0833</name>
</gene>
<comment type="caution">
    <text evidence="6">The sequence shown here is derived from an EMBL/GenBank/DDBJ whole genome shotgun (WGS) entry which is preliminary data.</text>
</comment>
<sequence length="163" mass="16764">MAARGASGQPKDPSHPKDPAQPKDSTAGAPPAKSPATPVPAWLVTALSINTGSTVPPYEQVRTGLLDLIHRNRLPVGSKLPTVRALASALGVAANTVARAYKELEQAAVVTARPRLGTVVAQGNDTAESQLAAAAVAYAQVARTLGYGPREATRQLEAVFPAS</sequence>
<keyword evidence="7" id="KW-1185">Reference proteome</keyword>
<dbReference type="InterPro" id="IPR036388">
    <property type="entry name" value="WH-like_DNA-bd_sf"/>
</dbReference>
<evidence type="ECO:0000313" key="6">
    <source>
        <dbReference type="EMBL" id="REE03033.1"/>
    </source>
</evidence>
<organism evidence="6 7">
    <name type="scientific">Citricoccus muralis</name>
    <dbReference type="NCBI Taxonomy" id="169134"/>
    <lineage>
        <taxon>Bacteria</taxon>
        <taxon>Bacillati</taxon>
        <taxon>Actinomycetota</taxon>
        <taxon>Actinomycetes</taxon>
        <taxon>Micrococcales</taxon>
        <taxon>Micrococcaceae</taxon>
        <taxon>Citricoccus</taxon>
    </lineage>
</organism>
<dbReference type="CDD" id="cd07377">
    <property type="entry name" value="WHTH_GntR"/>
    <property type="match status" value="1"/>
</dbReference>
<protein>
    <submittedName>
        <fullName evidence="6">DNA-binding transcriptional regulator YhcF (GntR family)</fullName>
    </submittedName>
</protein>
<dbReference type="GO" id="GO:0003677">
    <property type="term" value="F:DNA binding"/>
    <property type="evidence" value="ECO:0007669"/>
    <property type="project" value="UniProtKB-KW"/>
</dbReference>
<keyword evidence="2 6" id="KW-0238">DNA-binding</keyword>
<feature type="domain" description="HTH gntR-type" evidence="5">
    <location>
        <begin position="55"/>
        <end position="123"/>
    </location>
</feature>
<reference evidence="6 7" key="1">
    <citation type="submission" date="2018-07" db="EMBL/GenBank/DDBJ databases">
        <title>Sequencing the genomes of 1000 actinobacteria strains.</title>
        <authorList>
            <person name="Klenk H.-P."/>
        </authorList>
    </citation>
    <scope>NUCLEOTIDE SEQUENCE [LARGE SCALE GENOMIC DNA]</scope>
    <source>
        <strain evidence="6 7">DSM 14442</strain>
    </source>
</reference>
<dbReference type="SUPFAM" id="SSF46785">
    <property type="entry name" value="Winged helix' DNA-binding domain"/>
    <property type="match status" value="1"/>
</dbReference>
<dbReference type="SMART" id="SM00345">
    <property type="entry name" value="HTH_GNTR"/>
    <property type="match status" value="1"/>
</dbReference>